<reference evidence="22" key="1">
    <citation type="journal article" date="2021" name="Cell">
        <title>Tracing the genetic footprints of vertebrate landing in non-teleost ray-finned fishes.</title>
        <authorList>
            <person name="Bi X."/>
            <person name="Wang K."/>
            <person name="Yang L."/>
            <person name="Pan H."/>
            <person name="Jiang H."/>
            <person name="Wei Q."/>
            <person name="Fang M."/>
            <person name="Yu H."/>
            <person name="Zhu C."/>
            <person name="Cai Y."/>
            <person name="He Y."/>
            <person name="Gan X."/>
            <person name="Zeng H."/>
            <person name="Yu D."/>
            <person name="Zhu Y."/>
            <person name="Jiang H."/>
            <person name="Qiu Q."/>
            <person name="Yang H."/>
            <person name="Zhang Y.E."/>
            <person name="Wang W."/>
            <person name="Zhu M."/>
            <person name="He S."/>
            <person name="Zhang G."/>
        </authorList>
    </citation>
    <scope>NUCLEOTIDE SEQUENCE</scope>
    <source>
        <strain evidence="22">Allg_001</strain>
    </source>
</reference>
<keyword evidence="4 17" id="KW-0812">Transmembrane</keyword>
<feature type="transmembrane region" description="Helical" evidence="20">
    <location>
        <begin position="76"/>
        <end position="97"/>
    </location>
</feature>
<feature type="binding site" evidence="13">
    <location>
        <position position="392"/>
    </location>
    <ligand>
        <name>Na(+)</name>
        <dbReference type="ChEBI" id="CHEBI:29101"/>
        <label>1</label>
    </ligand>
</feature>
<comment type="similarity">
    <text evidence="17">Belongs to the sodium:neurotransmitter symporter (SNF) (TC 2.A.22) family.</text>
</comment>
<dbReference type="GO" id="GO:0007420">
    <property type="term" value="P:brain development"/>
    <property type="evidence" value="ECO:0007669"/>
    <property type="project" value="InterPro"/>
</dbReference>
<dbReference type="PROSITE" id="PS50115">
    <property type="entry name" value="ARFGAP"/>
    <property type="match status" value="1"/>
</dbReference>
<feature type="non-terminal residue" evidence="22">
    <location>
        <position position="1499"/>
    </location>
</feature>
<evidence type="ECO:0000256" key="7">
    <source>
        <dbReference type="ARBA" id="ARBA00022771"/>
    </source>
</evidence>
<evidence type="ECO:0000256" key="10">
    <source>
        <dbReference type="ARBA" id="ARBA00023043"/>
    </source>
</evidence>
<feature type="compositionally biased region" description="Acidic residues" evidence="19">
    <location>
        <begin position="1067"/>
        <end position="1085"/>
    </location>
</feature>
<feature type="compositionally biased region" description="Polar residues" evidence="19">
    <location>
        <begin position="1281"/>
        <end position="1293"/>
    </location>
</feature>
<dbReference type="Pfam" id="PF08518">
    <property type="entry name" value="GIT_SHD"/>
    <property type="match status" value="2"/>
</dbReference>
<dbReference type="InterPro" id="IPR001164">
    <property type="entry name" value="ArfGAP_dom"/>
</dbReference>
<feature type="transmembrane region" description="Helical" evidence="20">
    <location>
        <begin position="240"/>
        <end position="264"/>
    </location>
</feature>
<feature type="repeat" description="ANK" evidence="15">
    <location>
        <begin position="827"/>
        <end position="859"/>
    </location>
</feature>
<feature type="transmembrane region" description="Helical" evidence="20">
    <location>
        <begin position="371"/>
        <end position="394"/>
    </location>
</feature>
<evidence type="ECO:0000256" key="8">
    <source>
        <dbReference type="ARBA" id="ARBA00022833"/>
    </source>
</evidence>
<evidence type="ECO:0000256" key="4">
    <source>
        <dbReference type="ARBA" id="ARBA00022692"/>
    </source>
</evidence>
<dbReference type="SMART" id="SM00105">
    <property type="entry name" value="ArfGap"/>
    <property type="match status" value="1"/>
</dbReference>
<dbReference type="InterPro" id="IPR013724">
    <property type="entry name" value="GIT_SHD"/>
</dbReference>
<accession>A0A8J7NNH9</accession>
<feature type="binding site" evidence="13">
    <location>
        <position position="294"/>
    </location>
    <ligand>
        <name>Na(+)</name>
        <dbReference type="ChEBI" id="CHEBI:29101"/>
        <label>1</label>
    </ligand>
</feature>
<feature type="transmembrane region" description="Helical" evidence="20">
    <location>
        <begin position="284"/>
        <end position="308"/>
    </location>
</feature>
<feature type="transmembrane region" description="Helical" evidence="20">
    <location>
        <begin position="320"/>
        <end position="345"/>
    </location>
</feature>
<feature type="domain" description="Arf-GAP" evidence="21">
    <location>
        <begin position="640"/>
        <end position="785"/>
    </location>
</feature>
<evidence type="ECO:0000256" key="2">
    <source>
        <dbReference type="ARBA" id="ARBA00022448"/>
    </source>
</evidence>
<dbReference type="PROSITE" id="PS50267">
    <property type="entry name" value="NA_NEUROTRAN_SYMP_3"/>
    <property type="match status" value="1"/>
</dbReference>
<evidence type="ECO:0000256" key="15">
    <source>
        <dbReference type="PROSITE-ProRule" id="PRU00023"/>
    </source>
</evidence>
<dbReference type="Gene3D" id="1.20.5.170">
    <property type="match status" value="1"/>
</dbReference>
<evidence type="ECO:0000256" key="18">
    <source>
        <dbReference type="SAM" id="Coils"/>
    </source>
</evidence>
<dbReference type="GO" id="GO:0032012">
    <property type="term" value="P:regulation of ARF protein signal transduction"/>
    <property type="evidence" value="ECO:0007669"/>
    <property type="project" value="InterPro"/>
</dbReference>
<evidence type="ECO:0000256" key="5">
    <source>
        <dbReference type="ARBA" id="ARBA00022723"/>
    </source>
</evidence>
<keyword evidence="5 13" id="KW-0479">Metal-binding</keyword>
<feature type="region of interest" description="Disordered" evidence="19">
    <location>
        <begin position="1305"/>
        <end position="1324"/>
    </location>
</feature>
<evidence type="ECO:0000256" key="9">
    <source>
        <dbReference type="ARBA" id="ARBA00022989"/>
    </source>
</evidence>
<dbReference type="SUPFAM" id="SSF57863">
    <property type="entry name" value="ArfGap/RecO-like zinc finger"/>
    <property type="match status" value="1"/>
</dbReference>
<dbReference type="Pfam" id="PF12796">
    <property type="entry name" value="Ank_2"/>
    <property type="match status" value="1"/>
</dbReference>
<keyword evidence="10 15" id="KW-0040">ANK repeat</keyword>
<dbReference type="PROSITE" id="PS50088">
    <property type="entry name" value="ANK_REPEAT"/>
    <property type="match status" value="1"/>
</dbReference>
<dbReference type="InterPro" id="IPR038508">
    <property type="entry name" value="ArfGAP_dom_sf"/>
</dbReference>
<feature type="binding site" evidence="13">
    <location>
        <position position="55"/>
    </location>
    <ligand>
        <name>Na(+)</name>
        <dbReference type="ChEBI" id="CHEBI:29101"/>
        <label>1</label>
    </ligand>
</feature>
<evidence type="ECO:0000256" key="3">
    <source>
        <dbReference type="ARBA" id="ARBA00022468"/>
    </source>
</evidence>
<evidence type="ECO:0000256" key="11">
    <source>
        <dbReference type="ARBA" id="ARBA00023054"/>
    </source>
</evidence>
<feature type="coiled-coil region" evidence="18">
    <location>
        <begin position="1119"/>
        <end position="1160"/>
    </location>
</feature>
<evidence type="ECO:0000313" key="23">
    <source>
        <dbReference type="Proteomes" id="UP000736164"/>
    </source>
</evidence>
<dbReference type="GO" id="GO:0031267">
    <property type="term" value="F:small GTPase binding"/>
    <property type="evidence" value="ECO:0007669"/>
    <property type="project" value="TreeGrafter"/>
</dbReference>
<keyword evidence="9 20" id="KW-1133">Transmembrane helix</keyword>
<keyword evidence="13" id="KW-0915">Sodium</keyword>
<dbReference type="PROSITE" id="PS00610">
    <property type="entry name" value="NA_NEUROTRAN_SYMP_1"/>
    <property type="match status" value="1"/>
</dbReference>
<dbReference type="PANTHER" id="PTHR46097:SF4">
    <property type="entry name" value="ARF GTPASE-ACTIVATING PROTEIN GIT2"/>
    <property type="match status" value="1"/>
</dbReference>
<evidence type="ECO:0000256" key="17">
    <source>
        <dbReference type="RuleBase" id="RU003732"/>
    </source>
</evidence>
<gene>
    <name evidence="22" type="primary">Git2</name>
    <name evidence="22" type="ORF">GTO95_0016240</name>
</gene>
<comment type="caution">
    <text evidence="22">The sequence shown here is derived from an EMBL/GenBank/DDBJ whole genome shotgun (WGS) entry which is preliminary data.</text>
</comment>
<evidence type="ECO:0000256" key="20">
    <source>
        <dbReference type="SAM" id="Phobius"/>
    </source>
</evidence>
<dbReference type="InterPro" id="IPR022018">
    <property type="entry name" value="GIT1_C"/>
</dbReference>
<feature type="transmembrane region" description="Helical" evidence="20">
    <location>
        <begin position="118"/>
        <end position="146"/>
    </location>
</feature>
<dbReference type="Pfam" id="PF01412">
    <property type="entry name" value="ArfGap"/>
    <property type="match status" value="1"/>
</dbReference>
<feature type="transmembrane region" description="Helical" evidence="20">
    <location>
        <begin position="497"/>
        <end position="516"/>
    </location>
</feature>
<dbReference type="EMBL" id="JAAWVO010030973">
    <property type="protein sequence ID" value="MBN3316727.1"/>
    <property type="molecule type" value="Genomic_DNA"/>
</dbReference>
<dbReference type="SMART" id="SM00248">
    <property type="entry name" value="ANK"/>
    <property type="match status" value="3"/>
</dbReference>
<dbReference type="GO" id="GO:0005096">
    <property type="term" value="F:GTPase activator activity"/>
    <property type="evidence" value="ECO:0007669"/>
    <property type="project" value="UniProtKB-KW"/>
</dbReference>
<dbReference type="Gene3D" id="1.20.120.330">
    <property type="entry name" value="Nucleotidyltransferases domain 2"/>
    <property type="match status" value="2"/>
</dbReference>
<feature type="binding site" evidence="13">
    <location>
        <position position="326"/>
    </location>
    <ligand>
        <name>Na(+)</name>
        <dbReference type="ChEBI" id="CHEBI:29101"/>
        <label>1</label>
    </ligand>
</feature>
<evidence type="ECO:0000259" key="21">
    <source>
        <dbReference type="PROSITE" id="PS50115"/>
    </source>
</evidence>
<dbReference type="InterPro" id="IPR047161">
    <property type="entry name" value="GIT-like"/>
</dbReference>
<protein>
    <recommendedName>
        <fullName evidence="17">Transporter</fullName>
    </recommendedName>
</protein>
<dbReference type="FunFam" id="1.20.5.170:FF:000015">
    <property type="entry name" value="ARF GTPase-activating protein GIT2 isoform 1"/>
    <property type="match status" value="1"/>
</dbReference>
<evidence type="ECO:0000256" key="12">
    <source>
        <dbReference type="ARBA" id="ARBA00023136"/>
    </source>
</evidence>
<dbReference type="PRINTS" id="PR00176">
    <property type="entry name" value="NANEUSMPORT"/>
</dbReference>
<dbReference type="FunFam" id="1.25.40.20:FF:000013">
    <property type="entry name" value="ARF GTPase-activating protein GIT1 isoform 1"/>
    <property type="match status" value="1"/>
</dbReference>
<dbReference type="NCBIfam" id="NF037979">
    <property type="entry name" value="Na_transp"/>
    <property type="match status" value="1"/>
</dbReference>
<dbReference type="SUPFAM" id="SSF161070">
    <property type="entry name" value="SNF-like"/>
    <property type="match status" value="1"/>
</dbReference>
<dbReference type="GO" id="GO:0016020">
    <property type="term" value="C:membrane"/>
    <property type="evidence" value="ECO:0007669"/>
    <property type="project" value="UniProtKB-SubCell"/>
</dbReference>
<comment type="subcellular location">
    <subcellularLocation>
        <location evidence="1">Membrane</location>
        <topology evidence="1">Multi-pass membrane protein</topology>
    </subcellularLocation>
</comment>
<dbReference type="InterPro" id="IPR000175">
    <property type="entry name" value="Na/ntran_symport"/>
</dbReference>
<keyword evidence="17" id="KW-0769">Symport</keyword>
<feature type="binding site" evidence="13">
    <location>
        <position position="59"/>
    </location>
    <ligand>
        <name>Na(+)</name>
        <dbReference type="ChEBI" id="CHEBI:29101"/>
        <label>1</label>
    </ligand>
</feature>
<dbReference type="InterPro" id="IPR037278">
    <property type="entry name" value="ARFGAP/RecO"/>
</dbReference>
<dbReference type="InterPro" id="IPR037272">
    <property type="entry name" value="SNS_sf"/>
</dbReference>
<feature type="transmembrane region" description="Helical" evidence="20">
    <location>
        <begin position="422"/>
        <end position="447"/>
    </location>
</feature>
<keyword evidence="14" id="KW-1015">Disulfide bond</keyword>
<evidence type="ECO:0000256" key="14">
    <source>
        <dbReference type="PIRSR" id="PIRSR600175-2"/>
    </source>
</evidence>
<evidence type="ECO:0000256" key="19">
    <source>
        <dbReference type="SAM" id="MobiDB-lite"/>
    </source>
</evidence>
<feature type="binding site" evidence="13">
    <location>
        <position position="54"/>
    </location>
    <ligand>
        <name>Na(+)</name>
        <dbReference type="ChEBI" id="CHEBI:29101"/>
        <label>1</label>
    </ligand>
</feature>
<keyword evidence="12 20" id="KW-0472">Membrane</keyword>
<feature type="compositionally biased region" description="Low complexity" evidence="19">
    <location>
        <begin position="1175"/>
        <end position="1195"/>
    </location>
</feature>
<keyword evidence="2 17" id="KW-0813">Transport</keyword>
<keyword evidence="3" id="KW-0343">GTPase activation</keyword>
<keyword evidence="23" id="KW-1185">Reference proteome</keyword>
<keyword evidence="8" id="KW-0862">Zinc</keyword>
<feature type="disulfide bond" evidence="14">
    <location>
        <begin position="158"/>
        <end position="167"/>
    </location>
</feature>
<dbReference type="PANTHER" id="PTHR46097">
    <property type="entry name" value="G PROTEIN-COUPLED RECEPTOR KINASE INTERACTING ARFGAP"/>
    <property type="match status" value="1"/>
</dbReference>
<feature type="region of interest" description="Disordered" evidence="19">
    <location>
        <begin position="1060"/>
        <end position="1105"/>
    </location>
</feature>
<evidence type="ECO:0000256" key="1">
    <source>
        <dbReference type="ARBA" id="ARBA00004141"/>
    </source>
</evidence>
<feature type="transmembrane region" description="Helical" evidence="20">
    <location>
        <begin position="209"/>
        <end position="228"/>
    </location>
</feature>
<dbReference type="GO" id="GO:0015293">
    <property type="term" value="F:symporter activity"/>
    <property type="evidence" value="ECO:0007669"/>
    <property type="project" value="UniProtKB-KW"/>
</dbReference>
<dbReference type="GO" id="GO:0098793">
    <property type="term" value="C:presynapse"/>
    <property type="evidence" value="ECO:0007669"/>
    <property type="project" value="GOC"/>
</dbReference>
<dbReference type="PROSITE" id="PS50297">
    <property type="entry name" value="ANK_REP_REGION"/>
    <property type="match status" value="1"/>
</dbReference>
<dbReference type="GO" id="GO:0008277">
    <property type="term" value="P:regulation of G protein-coupled receptor signaling pathway"/>
    <property type="evidence" value="ECO:0007669"/>
    <property type="project" value="TreeGrafter"/>
</dbReference>
<dbReference type="FunFam" id="1.10.220.150:FF:000003">
    <property type="entry name" value="ARF GTPase-activating protein GIT2 isoform 1"/>
    <property type="match status" value="1"/>
</dbReference>
<feature type="binding site" evidence="13">
    <location>
        <position position="395"/>
    </location>
    <ligand>
        <name>Na(+)</name>
        <dbReference type="ChEBI" id="CHEBI:29101"/>
        <label>1</label>
    </ligand>
</feature>
<dbReference type="InterPro" id="IPR002110">
    <property type="entry name" value="Ankyrin_rpt"/>
</dbReference>
<evidence type="ECO:0000256" key="16">
    <source>
        <dbReference type="PROSITE-ProRule" id="PRU00288"/>
    </source>
</evidence>
<dbReference type="Gene3D" id="1.25.40.20">
    <property type="entry name" value="Ankyrin repeat-containing domain"/>
    <property type="match status" value="1"/>
</dbReference>
<keyword evidence="6" id="KW-0677">Repeat</keyword>
<feature type="region of interest" description="Disordered" evidence="19">
    <location>
        <begin position="1274"/>
        <end position="1293"/>
    </location>
</feature>
<feature type="non-terminal residue" evidence="22">
    <location>
        <position position="1"/>
    </location>
</feature>
<feature type="region of interest" description="Disordered" evidence="19">
    <location>
        <begin position="1"/>
        <end position="28"/>
    </location>
</feature>
<dbReference type="GO" id="GO:0036465">
    <property type="term" value="P:synaptic vesicle recycling"/>
    <property type="evidence" value="ECO:0007669"/>
    <property type="project" value="TreeGrafter"/>
</dbReference>
<dbReference type="GO" id="GO:0008270">
    <property type="term" value="F:zinc ion binding"/>
    <property type="evidence" value="ECO:0007669"/>
    <property type="project" value="UniProtKB-KW"/>
</dbReference>
<dbReference type="Pfam" id="PF12205">
    <property type="entry name" value="GIT1_C"/>
    <property type="match status" value="1"/>
</dbReference>
<organism evidence="22 23">
    <name type="scientific">Atractosteus spatula</name>
    <name type="common">Alligator gar</name>
    <name type="synonym">Lepisosteus spatula</name>
    <dbReference type="NCBI Taxonomy" id="7917"/>
    <lineage>
        <taxon>Eukaryota</taxon>
        <taxon>Metazoa</taxon>
        <taxon>Chordata</taxon>
        <taxon>Craniata</taxon>
        <taxon>Vertebrata</taxon>
        <taxon>Euteleostomi</taxon>
        <taxon>Actinopterygii</taxon>
        <taxon>Neopterygii</taxon>
        <taxon>Holostei</taxon>
        <taxon>Semionotiformes</taxon>
        <taxon>Lepisosteidae</taxon>
        <taxon>Atractosteus</taxon>
    </lineage>
</organism>
<feature type="binding site" evidence="13">
    <location>
        <position position="396"/>
    </location>
    <ligand>
        <name>Na(+)</name>
        <dbReference type="ChEBI" id="CHEBI:29101"/>
        <label>1</label>
    </ligand>
</feature>
<keyword evidence="11 18" id="KW-0175">Coiled coil</keyword>
<keyword evidence="7 16" id="KW-0863">Zinc-finger</keyword>
<dbReference type="CDD" id="cd11513">
    <property type="entry name" value="SLC6sbd_SERT"/>
    <property type="match status" value="1"/>
</dbReference>
<dbReference type="Pfam" id="PF16559">
    <property type="entry name" value="GIT_CC"/>
    <property type="match status" value="1"/>
</dbReference>
<dbReference type="InterPro" id="IPR032352">
    <property type="entry name" value="GIT1/2_CC"/>
</dbReference>
<feature type="binding site" evidence="13">
    <location>
        <position position="52"/>
    </location>
    <ligand>
        <name>Na(+)</name>
        <dbReference type="ChEBI" id="CHEBI:29101"/>
        <label>1</label>
    </ligand>
</feature>
<dbReference type="PROSITE" id="PS00754">
    <property type="entry name" value="NA_NEUROTRAN_SYMP_2"/>
    <property type="match status" value="1"/>
</dbReference>
<name>A0A8J7NNH9_ATRSP</name>
<dbReference type="InterPro" id="IPR036770">
    <property type="entry name" value="Ankyrin_rpt-contain_sf"/>
</dbReference>
<feature type="transmembrane region" description="Helical" evidence="20">
    <location>
        <begin position="453"/>
        <end position="476"/>
    </location>
</feature>
<evidence type="ECO:0000256" key="6">
    <source>
        <dbReference type="ARBA" id="ARBA00022737"/>
    </source>
</evidence>
<feature type="transmembrane region" description="Helical" evidence="20">
    <location>
        <begin position="46"/>
        <end position="64"/>
    </location>
</feature>
<sequence>MSHQDSSAPTSSLTGQSTANAGYNTNPVPMITQTDSRDKWSKKMDFLLSVIGFAVDLGNVWRFPYICYQNGGGAFLIPYILMAIFGGVPLFYMELALGQFHRTGAISIWKHICPIFKGIGFAICIIALYVSFYYNTIIAWALYYFYSSFTSTLPWTHCDNPWNTANCTNYFGKSNITWTNFSRSPAEEFYTRNVLEIHKSSGLCNVGGIRWQLLLCLFLIFTIVYFSLWKGVKTSGKVVWVTATLPYVVLFILLIRGATLPGAWRGVVFYLKPKWEKLLETTVWVDAAAQIFFSLGPGFGVLLALASYNPFTNNCYRDAIVTSLVNCLTSFISGFVIFTVLGYMAEMRNVEVEDVAKDKGPSLLFITYPEAIANMVGSTFFAIIFFVMMITLGLDSTFGGLEAIITAVMDEYPQHLSKRRELFVLALVIVCFLGSLSTLTHGGAYVVKLLEEFGVGCSIIAVGFLEAIAVSWFYGIQRFCNDIKTMLGFTPGIFWKVCWVAISPAFLAYIIVSFLLDQPPLILFDYKYPDWSITVGYIIGFSSFMWIPVYMVYKLVWTPGSLKQRLAVCMRPERTMPDPQTDSLSLTPVPDNKESIRIFNNRLEMTPTDDEPSIFAMTTITTHNENTKMVRSDLLYTLSRASLGERKRMRKRMGNICGQFGETKLQDRPFAVLQHQNLDPRWASVNRGVLICDECCSVHRSLGRHSSQVRHLTHTPWPPTQLQMVQTLYNNGANSIWEHSLLDPASIMSGKRKANPQDKLFPNKTEFIKAKYQMLAFVHRLPCREDDSVTAKDLSKQLHSSVRTGNLETCLRLLSLGAQANFFHPEKGNTPLHVAAKAGQVSQVELLTVYGADPGAPDANGKTPIDCARQAGHHDLADRLVEIQYELTDRLAFYLCGRKPDHKNGQHFIIPQMADRTQIKNGISCFNSSLDLSELAKAAKKKLQSLSNHLFEELAMDVYDEVDRRETDAVWLATQNHSTLVTETTVVPFLPVNPEYSSTRNQAISISFFSQGRQKLARFNAHEFATLVIDILSDAKRRQQGSSVASPKENVELILKNINSRHGSESQDNDQPDYDSVASDEDTDQEPPSGKGDRTKSVDSDLSDGPITVQEFMEVKSALTASEAKIQQLMKVNSNLSDELRLMQKKLQTLQSENTTLRRQVTTNNYQVPTGSEYPEPASPSASALTRRASARGSRPMSMYETGSGLKPYLPKGEATFTEEGITALHPFTPHHNTLVENHEFISRIGRSAFVTSSSSLPSFPSMLSWSRDESARRASKMEKQSSIPDSDYDNTVNDSELEDMGLCRKGKQRSSGWQGEGSIPELDDLEAEPDATLPSTEDVIRKTEQITKNIQELLRAAQENKHDRPFERESLRKLRHSLGCFSTLVPWAEKSSSLQPLSLHQPDPASCFIPCSERIHVAVTEMAALFPKKPRSELVRGSLRLLTSSAYRLQCECKKTLPAESSPAPDMQLVTQQVIQCAYDIAKAAKQLVTITTKENNN</sequence>
<dbReference type="Gene3D" id="1.10.220.150">
    <property type="entry name" value="Arf GTPase activating protein"/>
    <property type="match status" value="1"/>
</dbReference>
<dbReference type="SUPFAM" id="SSF48403">
    <property type="entry name" value="Ankyrin repeat"/>
    <property type="match status" value="1"/>
</dbReference>
<dbReference type="Proteomes" id="UP000736164">
    <property type="component" value="Unassembled WGS sequence"/>
</dbReference>
<dbReference type="Pfam" id="PF00209">
    <property type="entry name" value="SNF"/>
    <property type="match status" value="1"/>
</dbReference>
<feature type="region of interest" description="Disordered" evidence="19">
    <location>
        <begin position="1167"/>
        <end position="1206"/>
    </location>
</feature>
<proteinExistence type="inferred from homology"/>
<dbReference type="SMART" id="SM00555">
    <property type="entry name" value="GIT"/>
    <property type="match status" value="2"/>
</dbReference>
<evidence type="ECO:0000256" key="13">
    <source>
        <dbReference type="PIRSR" id="PIRSR600175-1"/>
    </source>
</evidence>
<evidence type="ECO:0000313" key="22">
    <source>
        <dbReference type="EMBL" id="MBN3316727.1"/>
    </source>
</evidence>